<gene>
    <name evidence="1" type="ORF">I532_18092</name>
</gene>
<sequence>MADYYLKKYEQSEYADFRKKHLRALLHAKKGEFDQAITLYHECLHEAKPDGRISIVSDLLEAYLESGEDDLIRELIVCEDQFLPADILVHPYRIKQAARYYKRKGVCQLSIGQMEKGFHSLLESMGYYRKLGASDKAFECMGLFLKYHRLHEKSISFEQMETIEKLCHNS</sequence>
<dbReference type="InterPro" id="IPR011990">
    <property type="entry name" value="TPR-like_helical_dom_sf"/>
</dbReference>
<proteinExistence type="predicted"/>
<comment type="caution">
    <text evidence="1">The sequence shown here is derived from an EMBL/GenBank/DDBJ whole genome shotgun (WGS) entry which is preliminary data.</text>
</comment>
<dbReference type="SUPFAM" id="SSF48452">
    <property type="entry name" value="TPR-like"/>
    <property type="match status" value="1"/>
</dbReference>
<evidence type="ECO:0000313" key="1">
    <source>
        <dbReference type="EMBL" id="EMT51159.1"/>
    </source>
</evidence>
<name>M8D4G9_9BACL</name>
<accession>M8D4G9</accession>
<organism evidence="1 2">
    <name type="scientific">Brevibacillus borstelensis AK1</name>
    <dbReference type="NCBI Taxonomy" id="1300222"/>
    <lineage>
        <taxon>Bacteria</taxon>
        <taxon>Bacillati</taxon>
        <taxon>Bacillota</taxon>
        <taxon>Bacilli</taxon>
        <taxon>Bacillales</taxon>
        <taxon>Paenibacillaceae</taxon>
        <taxon>Brevibacillus</taxon>
    </lineage>
</organism>
<dbReference type="GO" id="GO:0003677">
    <property type="term" value="F:DNA binding"/>
    <property type="evidence" value="ECO:0007669"/>
    <property type="project" value="UniProtKB-KW"/>
</dbReference>
<dbReference type="PATRIC" id="fig|1300222.3.peg.3794"/>
<evidence type="ECO:0000313" key="2">
    <source>
        <dbReference type="Proteomes" id="UP000012081"/>
    </source>
</evidence>
<reference evidence="1 2" key="1">
    <citation type="submission" date="2013-03" db="EMBL/GenBank/DDBJ databases">
        <title>Assembly of a new bacterial strain Brevibacillus borstelensis AK1.</title>
        <authorList>
            <person name="Rajan I."/>
            <person name="PoliReddy D."/>
            <person name="Sugumar T."/>
            <person name="Rathinam K."/>
            <person name="Alqarawi S."/>
            <person name="Khalil A.B."/>
            <person name="Sivakumar N."/>
        </authorList>
    </citation>
    <scope>NUCLEOTIDE SEQUENCE [LARGE SCALE GENOMIC DNA]</scope>
    <source>
        <strain evidence="1 2">AK1</strain>
    </source>
</reference>
<dbReference type="Proteomes" id="UP000012081">
    <property type="component" value="Unassembled WGS sequence"/>
</dbReference>
<dbReference type="EMBL" id="APBN01000009">
    <property type="protein sequence ID" value="EMT51159.1"/>
    <property type="molecule type" value="Genomic_DNA"/>
</dbReference>
<dbReference type="RefSeq" id="WP_003389979.1">
    <property type="nucleotide sequence ID" value="NZ_APBN01000009.1"/>
</dbReference>
<dbReference type="AlphaFoldDB" id="M8D4G9"/>
<keyword evidence="2" id="KW-1185">Reference proteome</keyword>
<keyword evidence="1" id="KW-0238">DNA-binding</keyword>
<protein>
    <submittedName>
        <fullName evidence="1">DNA-binding protein</fullName>
    </submittedName>
</protein>